<protein>
    <submittedName>
        <fullName evidence="1">BTB/POZ domain-containing protein At2g04740 isoform X2</fullName>
    </submittedName>
</protein>
<organism evidence="1">
    <name type="scientific">Rhizophora mucronata</name>
    <name type="common">Asiatic mangrove</name>
    <dbReference type="NCBI Taxonomy" id="61149"/>
    <lineage>
        <taxon>Eukaryota</taxon>
        <taxon>Viridiplantae</taxon>
        <taxon>Streptophyta</taxon>
        <taxon>Embryophyta</taxon>
        <taxon>Tracheophyta</taxon>
        <taxon>Spermatophyta</taxon>
        <taxon>Magnoliopsida</taxon>
        <taxon>eudicotyledons</taxon>
        <taxon>Gunneridae</taxon>
        <taxon>Pentapetalae</taxon>
        <taxon>rosids</taxon>
        <taxon>fabids</taxon>
        <taxon>Malpighiales</taxon>
        <taxon>Rhizophoraceae</taxon>
        <taxon>Rhizophora</taxon>
    </lineage>
</organism>
<name>A0A2P2JAU3_RHIMU</name>
<proteinExistence type="predicted"/>
<dbReference type="EMBL" id="GGEC01010080">
    <property type="protein sequence ID" value="MBW90563.1"/>
    <property type="molecule type" value="Transcribed_RNA"/>
</dbReference>
<dbReference type="AlphaFoldDB" id="A0A2P2JAU3"/>
<accession>A0A2P2JAU3</accession>
<sequence>MIHTCTLYKFLQGLPCHLLQYLVCQNKRSV</sequence>
<reference evidence="1" key="1">
    <citation type="submission" date="2018-02" db="EMBL/GenBank/DDBJ databases">
        <title>Rhizophora mucronata_Transcriptome.</title>
        <authorList>
            <person name="Meera S.P."/>
            <person name="Sreeshan A."/>
            <person name="Augustine A."/>
        </authorList>
    </citation>
    <scope>NUCLEOTIDE SEQUENCE</scope>
    <source>
        <tissue evidence="1">Leaf</tissue>
    </source>
</reference>
<evidence type="ECO:0000313" key="1">
    <source>
        <dbReference type="EMBL" id="MBW90563.1"/>
    </source>
</evidence>